<evidence type="ECO:0008006" key="4">
    <source>
        <dbReference type="Google" id="ProtNLM"/>
    </source>
</evidence>
<evidence type="ECO:0000313" key="2">
    <source>
        <dbReference type="EMBL" id="ADQ17972.1"/>
    </source>
</evidence>
<evidence type="ECO:0000256" key="1">
    <source>
        <dbReference type="SAM" id="SignalP"/>
    </source>
</evidence>
<dbReference type="AlphaFoldDB" id="E4RVS4"/>
<dbReference type="RefSeq" id="WP_013409013.1">
    <property type="nucleotide sequence ID" value="NC_014655.1"/>
</dbReference>
<dbReference type="STRING" id="649349.Lbys_2295"/>
<dbReference type="Proteomes" id="UP000007435">
    <property type="component" value="Chromosome"/>
</dbReference>
<dbReference type="OrthoDB" id="955668at2"/>
<accession>E4RVS4</accession>
<gene>
    <name evidence="2" type="ordered locus">Lbys_2295</name>
</gene>
<name>E4RVS4_LEAB4</name>
<keyword evidence="1" id="KW-0732">Signal</keyword>
<proteinExistence type="predicted"/>
<evidence type="ECO:0000313" key="3">
    <source>
        <dbReference type="Proteomes" id="UP000007435"/>
    </source>
</evidence>
<reference evidence="2 3" key="2">
    <citation type="journal article" date="2011" name="Stand. Genomic Sci.">
        <title>Complete genome sequence of Leadbetterella byssophila type strain (4M15).</title>
        <authorList>
            <person name="Abt B."/>
            <person name="Teshima H."/>
            <person name="Lucas S."/>
            <person name="Lapidus A."/>
            <person name="Del Rio T.G."/>
            <person name="Nolan M."/>
            <person name="Tice H."/>
            <person name="Cheng J.F."/>
            <person name="Pitluck S."/>
            <person name="Liolios K."/>
            <person name="Pagani I."/>
            <person name="Ivanova N."/>
            <person name="Mavromatis K."/>
            <person name="Pati A."/>
            <person name="Tapia R."/>
            <person name="Han C."/>
            <person name="Goodwin L."/>
            <person name="Chen A."/>
            <person name="Palaniappan K."/>
            <person name="Land M."/>
            <person name="Hauser L."/>
            <person name="Chang Y.J."/>
            <person name="Jeffries C.D."/>
            <person name="Rohde M."/>
            <person name="Goker M."/>
            <person name="Tindall B.J."/>
            <person name="Detter J.C."/>
            <person name="Woyke T."/>
            <person name="Bristow J."/>
            <person name="Eisen J.A."/>
            <person name="Markowitz V."/>
            <person name="Hugenholtz P."/>
            <person name="Klenk H.P."/>
            <person name="Kyrpides N.C."/>
        </authorList>
    </citation>
    <scope>NUCLEOTIDE SEQUENCE [LARGE SCALE GENOMIC DNA]</scope>
    <source>
        <strain evidence="3">DSM 17132 / JCM 16389 / KACC 11308 / NBRC 106382 / 4M15</strain>
    </source>
</reference>
<protein>
    <recommendedName>
        <fullName evidence="4">Secretion system C-terminal sorting domain-containing protein</fullName>
    </recommendedName>
</protein>
<dbReference type="EMBL" id="CP002305">
    <property type="protein sequence ID" value="ADQ17972.1"/>
    <property type="molecule type" value="Genomic_DNA"/>
</dbReference>
<dbReference type="KEGG" id="lby:Lbys_2295"/>
<sequence length="119" mass="13257">MKKLFKTFAVLALCTSFAFANVKPASFKVGMYNVQNTHTLKVFVEKKTSDALLLEVKDSKGAVLQSEKLGKNKSQMGVALDLSSLPSGDYTLHISDKNSTYVKDIRLEKEQKEELKIVI</sequence>
<dbReference type="HOGENOM" id="CLU_2058437_0_0_10"/>
<feature type="signal peptide" evidence="1">
    <location>
        <begin position="1"/>
        <end position="20"/>
    </location>
</feature>
<feature type="chain" id="PRO_5003188190" description="Secretion system C-terminal sorting domain-containing protein" evidence="1">
    <location>
        <begin position="21"/>
        <end position="119"/>
    </location>
</feature>
<reference key="1">
    <citation type="submission" date="2010-11" db="EMBL/GenBank/DDBJ databases">
        <title>The complete genome of Leadbetterella byssophila DSM 17132.</title>
        <authorList>
            <consortium name="US DOE Joint Genome Institute (JGI-PGF)"/>
            <person name="Lucas S."/>
            <person name="Copeland A."/>
            <person name="Lapidus A."/>
            <person name="Glavina del Rio T."/>
            <person name="Dalin E."/>
            <person name="Tice H."/>
            <person name="Bruce D."/>
            <person name="Goodwin L."/>
            <person name="Pitluck S."/>
            <person name="Kyrpides N."/>
            <person name="Mavromatis K."/>
            <person name="Ivanova N."/>
            <person name="Teshima H."/>
            <person name="Brettin T."/>
            <person name="Detter J.C."/>
            <person name="Han C."/>
            <person name="Tapia R."/>
            <person name="Land M."/>
            <person name="Hauser L."/>
            <person name="Markowitz V."/>
            <person name="Cheng J.-F."/>
            <person name="Hugenholtz P."/>
            <person name="Woyke T."/>
            <person name="Wu D."/>
            <person name="Tindall B."/>
            <person name="Pomrenke H.G."/>
            <person name="Brambilla E."/>
            <person name="Klenk H.-P."/>
            <person name="Eisen J.A."/>
        </authorList>
    </citation>
    <scope>NUCLEOTIDE SEQUENCE [LARGE SCALE GENOMIC DNA]</scope>
    <source>
        <strain>DSM 17132</strain>
    </source>
</reference>
<organism evidence="2 3">
    <name type="scientific">Leadbetterella byssophila (strain DSM 17132 / JCM 16389 / KACC 11308 / NBRC 106382 / 4M15)</name>
    <dbReference type="NCBI Taxonomy" id="649349"/>
    <lineage>
        <taxon>Bacteria</taxon>
        <taxon>Pseudomonadati</taxon>
        <taxon>Bacteroidota</taxon>
        <taxon>Cytophagia</taxon>
        <taxon>Cytophagales</taxon>
        <taxon>Leadbetterellaceae</taxon>
        <taxon>Leadbetterella</taxon>
    </lineage>
</organism>
<keyword evidence="3" id="KW-1185">Reference proteome</keyword>